<proteinExistence type="predicted"/>
<evidence type="ECO:0000256" key="1">
    <source>
        <dbReference type="SAM" id="MobiDB-lite"/>
    </source>
</evidence>
<comment type="caution">
    <text evidence="2">The sequence shown here is derived from an EMBL/GenBank/DDBJ whole genome shotgun (WGS) entry which is preliminary data.</text>
</comment>
<accession>A0ABQ6G8J9</accession>
<name>A0ABQ6G8J9_9CHLR</name>
<evidence type="ECO:0000313" key="3">
    <source>
        <dbReference type="Proteomes" id="UP001344906"/>
    </source>
</evidence>
<reference evidence="2 3" key="1">
    <citation type="submission" date="2023-02" db="EMBL/GenBank/DDBJ databases">
        <title>Dictyobacter halimunensis sp. nov., a new member of the class Ktedonobacteria from forest soil in a geothermal area.</title>
        <authorList>
            <person name="Rachmania M.K."/>
            <person name="Ningsih F."/>
            <person name="Sakai Y."/>
            <person name="Yabe S."/>
            <person name="Yokota A."/>
            <person name="Sjamsuridzal W."/>
        </authorList>
    </citation>
    <scope>NUCLEOTIDE SEQUENCE [LARGE SCALE GENOMIC DNA]</scope>
    <source>
        <strain evidence="2 3">S3.2.2.5</strain>
    </source>
</reference>
<evidence type="ECO:0000313" key="2">
    <source>
        <dbReference type="EMBL" id="GLV61164.1"/>
    </source>
</evidence>
<keyword evidence="3" id="KW-1185">Reference proteome</keyword>
<dbReference type="EMBL" id="BSRI01000003">
    <property type="protein sequence ID" value="GLV61164.1"/>
    <property type="molecule type" value="Genomic_DNA"/>
</dbReference>
<gene>
    <name evidence="2" type="ORF">KDH_79800</name>
</gene>
<dbReference type="Proteomes" id="UP001344906">
    <property type="component" value="Unassembled WGS sequence"/>
</dbReference>
<feature type="region of interest" description="Disordered" evidence="1">
    <location>
        <begin position="1"/>
        <end position="23"/>
    </location>
</feature>
<sequence length="42" mass="4661">MDGDRDQVGLRSRKMRPKDEAGMGGVVAGKLDYLDLPTDIQR</sequence>
<protein>
    <submittedName>
        <fullName evidence="2">Uncharacterized protein</fullName>
    </submittedName>
</protein>
<organism evidence="2 3">
    <name type="scientific">Dictyobacter halimunensis</name>
    <dbReference type="NCBI Taxonomy" id="3026934"/>
    <lineage>
        <taxon>Bacteria</taxon>
        <taxon>Bacillati</taxon>
        <taxon>Chloroflexota</taxon>
        <taxon>Ktedonobacteria</taxon>
        <taxon>Ktedonobacterales</taxon>
        <taxon>Dictyobacteraceae</taxon>
        <taxon>Dictyobacter</taxon>
    </lineage>
</organism>